<dbReference type="Gene3D" id="3.60.15.10">
    <property type="entry name" value="Ribonuclease Z/Hydroxyacylglutathione hydrolase-like"/>
    <property type="match status" value="1"/>
</dbReference>
<name>X1LBL9_9ZZZZ</name>
<reference evidence="1" key="1">
    <citation type="journal article" date="2014" name="Front. Microbiol.">
        <title>High frequency of phylogenetically diverse reductive dehalogenase-homologous genes in deep subseafloor sedimentary metagenomes.</title>
        <authorList>
            <person name="Kawai M."/>
            <person name="Futagami T."/>
            <person name="Toyoda A."/>
            <person name="Takaki Y."/>
            <person name="Nishi S."/>
            <person name="Hori S."/>
            <person name="Arai W."/>
            <person name="Tsubouchi T."/>
            <person name="Morono Y."/>
            <person name="Uchiyama I."/>
            <person name="Ito T."/>
            <person name="Fujiyama A."/>
            <person name="Inagaki F."/>
            <person name="Takami H."/>
        </authorList>
    </citation>
    <scope>NUCLEOTIDE SEQUENCE</scope>
    <source>
        <strain evidence="1">Expedition CK06-06</strain>
    </source>
</reference>
<gene>
    <name evidence="1" type="ORF">S03H2_71147</name>
</gene>
<dbReference type="EMBL" id="BARU01047504">
    <property type="protein sequence ID" value="GAH99829.1"/>
    <property type="molecule type" value="Genomic_DNA"/>
</dbReference>
<sequence length="102" mass="12156">TFQEAMILEHRVKLTFYGGVNKVGGNKVFLEDFGYDVKIFIDFGINREEYSDCARQCYDPDKLENFTEFQVLPSEEEVPVKNLYSRCFIFNHKKLNFRQKIR</sequence>
<accession>X1LBL9</accession>
<dbReference type="AlphaFoldDB" id="X1LBL9"/>
<protein>
    <submittedName>
        <fullName evidence="1">Uncharacterized protein</fullName>
    </submittedName>
</protein>
<organism evidence="1">
    <name type="scientific">marine sediment metagenome</name>
    <dbReference type="NCBI Taxonomy" id="412755"/>
    <lineage>
        <taxon>unclassified sequences</taxon>
        <taxon>metagenomes</taxon>
        <taxon>ecological metagenomes</taxon>
    </lineage>
</organism>
<evidence type="ECO:0000313" key="1">
    <source>
        <dbReference type="EMBL" id="GAH99829.1"/>
    </source>
</evidence>
<feature type="non-terminal residue" evidence="1">
    <location>
        <position position="1"/>
    </location>
</feature>
<comment type="caution">
    <text evidence="1">The sequence shown here is derived from an EMBL/GenBank/DDBJ whole genome shotgun (WGS) entry which is preliminary data.</text>
</comment>
<dbReference type="InterPro" id="IPR036866">
    <property type="entry name" value="RibonucZ/Hydroxyglut_hydro"/>
</dbReference>
<proteinExistence type="predicted"/>
<feature type="non-terminal residue" evidence="1">
    <location>
        <position position="102"/>
    </location>
</feature>